<dbReference type="InterPro" id="IPR007709">
    <property type="entry name" value="N-FG_amidohydro"/>
</dbReference>
<dbReference type="Pfam" id="PF05013">
    <property type="entry name" value="FGase"/>
    <property type="match status" value="1"/>
</dbReference>
<dbReference type="Gene3D" id="3.40.630.40">
    <property type="entry name" value="Zn-dependent exopeptidases"/>
    <property type="match status" value="1"/>
</dbReference>
<dbReference type="SUPFAM" id="SSF53187">
    <property type="entry name" value="Zn-dependent exopeptidases"/>
    <property type="match status" value="1"/>
</dbReference>
<proteinExistence type="predicted"/>
<reference evidence="1" key="1">
    <citation type="submission" date="2018-06" db="EMBL/GenBank/DDBJ databases">
        <authorList>
            <person name="Zhirakovskaya E."/>
        </authorList>
    </citation>
    <scope>NUCLEOTIDE SEQUENCE</scope>
</reference>
<gene>
    <name evidence="1" type="ORF">MNBD_ALPHA02-174</name>
</gene>
<name>A0A3B0SLG3_9ZZZZ</name>
<sequence>MLLQSSRDPVPVVVEKNEGLSPFLLVCEHAGLEVPTALGNLGLADDSWQQHIASDLGAKQVARGLAQLLGSTLIFQQYSRLVIDCNRKYNAGSLIPEVSHGTVISGNQGLGEKERMARINEIHAPFHKQVSQELDRRKRQDTPTILVSIHSFTPKLGNEDRPWHIGVQYAKNPAFANIVLNILREDTALCVGDNLPWPVNETDDYTIPMHGDGRKMPYVMIEVRQDLIATQETQNFWAERLFHTLKRAGAEYYSQG</sequence>
<dbReference type="InterPro" id="IPR011227">
    <property type="entry name" value="UCP029730"/>
</dbReference>
<evidence type="ECO:0008006" key="2">
    <source>
        <dbReference type="Google" id="ProtNLM"/>
    </source>
</evidence>
<accession>A0A3B0SLG3</accession>
<dbReference type="AlphaFoldDB" id="A0A3B0SLG3"/>
<evidence type="ECO:0000313" key="1">
    <source>
        <dbReference type="EMBL" id="VAV95715.1"/>
    </source>
</evidence>
<dbReference type="PIRSF" id="PIRSF029730">
    <property type="entry name" value="UCP029730"/>
    <property type="match status" value="1"/>
</dbReference>
<dbReference type="EMBL" id="UOED01000103">
    <property type="protein sequence ID" value="VAV95715.1"/>
    <property type="molecule type" value="Genomic_DNA"/>
</dbReference>
<organism evidence="1">
    <name type="scientific">hydrothermal vent metagenome</name>
    <dbReference type="NCBI Taxonomy" id="652676"/>
    <lineage>
        <taxon>unclassified sequences</taxon>
        <taxon>metagenomes</taxon>
        <taxon>ecological metagenomes</taxon>
    </lineage>
</organism>
<protein>
    <recommendedName>
        <fullName evidence="2">N-formylglutamate deformylase</fullName>
    </recommendedName>
</protein>